<dbReference type="PATRIC" id="fig|1265738.3.peg.6934"/>
<organism evidence="2 3">
    <name type="scientific">Rhodopirellula maiorica SM1</name>
    <dbReference type="NCBI Taxonomy" id="1265738"/>
    <lineage>
        <taxon>Bacteria</taxon>
        <taxon>Pseudomonadati</taxon>
        <taxon>Planctomycetota</taxon>
        <taxon>Planctomycetia</taxon>
        <taxon>Pirellulales</taxon>
        <taxon>Pirellulaceae</taxon>
        <taxon>Novipirellula</taxon>
    </lineage>
</organism>
<accession>M5RQA4</accession>
<name>M5RQA4_9BACT</name>
<dbReference type="GO" id="GO:0006313">
    <property type="term" value="P:DNA transposition"/>
    <property type="evidence" value="ECO:0007669"/>
    <property type="project" value="InterPro"/>
</dbReference>
<evidence type="ECO:0000313" key="3">
    <source>
        <dbReference type="Proteomes" id="UP000011991"/>
    </source>
</evidence>
<evidence type="ECO:0000259" key="1">
    <source>
        <dbReference type="SMART" id="SM01321"/>
    </source>
</evidence>
<dbReference type="InterPro" id="IPR036515">
    <property type="entry name" value="Transposase_17_sf"/>
</dbReference>
<dbReference type="PANTHER" id="PTHR36966:SF1">
    <property type="entry name" value="REP-ASSOCIATED TYROSINE TRANSPOSASE"/>
    <property type="match status" value="1"/>
</dbReference>
<dbReference type="GO" id="GO:0004803">
    <property type="term" value="F:transposase activity"/>
    <property type="evidence" value="ECO:0007669"/>
    <property type="project" value="InterPro"/>
</dbReference>
<dbReference type="AlphaFoldDB" id="M5RQA4"/>
<dbReference type="GO" id="GO:0043565">
    <property type="term" value="F:sequence-specific DNA binding"/>
    <property type="evidence" value="ECO:0007669"/>
    <property type="project" value="TreeGrafter"/>
</dbReference>
<dbReference type="Gene3D" id="3.30.70.1290">
    <property type="entry name" value="Transposase IS200-like"/>
    <property type="match status" value="1"/>
</dbReference>
<dbReference type="InterPro" id="IPR052715">
    <property type="entry name" value="RAYT_transposase"/>
</dbReference>
<dbReference type="Proteomes" id="UP000011991">
    <property type="component" value="Unassembled WGS sequence"/>
</dbReference>
<dbReference type="InterPro" id="IPR002686">
    <property type="entry name" value="Transposase_17"/>
</dbReference>
<dbReference type="SMART" id="SM01321">
    <property type="entry name" value="Y1_Tnp"/>
    <property type="match status" value="1"/>
</dbReference>
<dbReference type="EMBL" id="ANOG01000990">
    <property type="protein sequence ID" value="EMI16139.1"/>
    <property type="molecule type" value="Genomic_DNA"/>
</dbReference>
<evidence type="ECO:0000313" key="2">
    <source>
        <dbReference type="EMBL" id="EMI16139.1"/>
    </source>
</evidence>
<gene>
    <name evidence="2" type="ORF">RMSM_06945</name>
</gene>
<comment type="caution">
    <text evidence="2">The sequence shown here is derived from an EMBL/GenBank/DDBJ whole genome shotgun (WGS) entry which is preliminary data.</text>
</comment>
<proteinExistence type="predicted"/>
<dbReference type="PANTHER" id="PTHR36966">
    <property type="entry name" value="REP-ASSOCIATED TYROSINE TRANSPOSASE"/>
    <property type="match status" value="1"/>
</dbReference>
<keyword evidence="3" id="KW-1185">Reference proteome</keyword>
<sequence>MHFRRRLSSESGIIMIGEFFDPNASLAIRESIKPHWSQTGAIVFITIRTFDSIPREVLELWDRQRVDWLTRLGVLSGNDVDWRSAVKRLNTKHRNAFNRHFNQEREDCLDQCCGKCLLRDPSLAKIVADSLLKFDHVRYSMGDFVVMPNHFHLLASFPTEESMQHQCTAWMRFTATKINRQSGCRGHFWQYDPFDHLVRSLEQFEYLRRYIEDNPAKAHLAAGEYYYRRDQSRPTSPTSV</sequence>
<feature type="domain" description="Transposase IS200-like" evidence="1">
    <location>
        <begin position="38"/>
        <end position="214"/>
    </location>
</feature>
<reference evidence="2 3" key="1">
    <citation type="journal article" date="2013" name="Mar. Genomics">
        <title>Expression of sulfatases in Rhodopirellula baltica and the diversity of sulfatases in the genus Rhodopirellula.</title>
        <authorList>
            <person name="Wegner C.E."/>
            <person name="Richter-Heitmann T."/>
            <person name="Klindworth A."/>
            <person name="Klockow C."/>
            <person name="Richter M."/>
            <person name="Achstetter T."/>
            <person name="Glockner F.O."/>
            <person name="Harder J."/>
        </authorList>
    </citation>
    <scope>NUCLEOTIDE SEQUENCE [LARGE SCALE GENOMIC DNA]</scope>
    <source>
        <strain evidence="2 3">SM1</strain>
    </source>
</reference>
<protein>
    <submittedName>
        <fullName evidence="2">Protein containing DUF1568</fullName>
    </submittedName>
</protein>
<dbReference type="SUPFAM" id="SSF143422">
    <property type="entry name" value="Transposase IS200-like"/>
    <property type="match status" value="1"/>
</dbReference>